<keyword evidence="1" id="KW-0238">DNA-binding</keyword>
<dbReference type="PROSITE" id="PS50943">
    <property type="entry name" value="HTH_CROC1"/>
    <property type="match status" value="1"/>
</dbReference>
<dbReference type="CDD" id="cd00093">
    <property type="entry name" value="HTH_XRE"/>
    <property type="match status" value="1"/>
</dbReference>
<reference evidence="4 5" key="1">
    <citation type="submission" date="2016-12" db="EMBL/GenBank/DDBJ databases">
        <title>The draft genome sequence of Actinophytocola sp. 11-183.</title>
        <authorList>
            <person name="Wang W."/>
            <person name="Yuan L."/>
        </authorList>
    </citation>
    <scope>NUCLEOTIDE SEQUENCE [LARGE SCALE GENOMIC DNA]</scope>
    <source>
        <strain evidence="4 5">11-183</strain>
    </source>
</reference>
<evidence type="ECO:0000313" key="4">
    <source>
        <dbReference type="EMBL" id="OLF17246.1"/>
    </source>
</evidence>
<dbReference type="InterPro" id="IPR010982">
    <property type="entry name" value="Lambda_DNA-bd_dom_sf"/>
</dbReference>
<dbReference type="STRING" id="1912961.BU204_12725"/>
<dbReference type="GO" id="GO:0003677">
    <property type="term" value="F:DNA binding"/>
    <property type="evidence" value="ECO:0007669"/>
    <property type="project" value="UniProtKB-KW"/>
</dbReference>
<organism evidence="4 5">
    <name type="scientific">Actinophytocola xanthii</name>
    <dbReference type="NCBI Taxonomy" id="1912961"/>
    <lineage>
        <taxon>Bacteria</taxon>
        <taxon>Bacillati</taxon>
        <taxon>Actinomycetota</taxon>
        <taxon>Actinomycetes</taxon>
        <taxon>Pseudonocardiales</taxon>
        <taxon>Pseudonocardiaceae</taxon>
    </lineage>
</organism>
<feature type="transmembrane region" description="Helical" evidence="2">
    <location>
        <begin position="21"/>
        <end position="40"/>
    </location>
</feature>
<protein>
    <submittedName>
        <fullName evidence="4">Transcriptional regulator</fullName>
    </submittedName>
</protein>
<feature type="domain" description="HTH cro/C1-type" evidence="3">
    <location>
        <begin position="12"/>
        <end position="67"/>
    </location>
</feature>
<accession>A0A1Q8CSD2</accession>
<dbReference type="InterPro" id="IPR001387">
    <property type="entry name" value="Cro/C1-type_HTH"/>
</dbReference>
<dbReference type="Proteomes" id="UP000185596">
    <property type="component" value="Unassembled WGS sequence"/>
</dbReference>
<proteinExistence type="predicted"/>
<keyword evidence="2" id="KW-0812">Transmembrane</keyword>
<comment type="caution">
    <text evidence="4">The sequence shown here is derived from an EMBL/GenBank/DDBJ whole genome shotgun (WGS) entry which is preliminary data.</text>
</comment>
<keyword evidence="2" id="KW-0472">Membrane</keyword>
<dbReference type="GO" id="GO:0005829">
    <property type="term" value="C:cytosol"/>
    <property type="evidence" value="ECO:0007669"/>
    <property type="project" value="TreeGrafter"/>
</dbReference>
<dbReference type="PANTHER" id="PTHR46797:SF1">
    <property type="entry name" value="METHYLPHOSPHONATE SYNTHASE"/>
    <property type="match status" value="1"/>
</dbReference>
<dbReference type="Pfam" id="PF13560">
    <property type="entry name" value="HTH_31"/>
    <property type="match status" value="1"/>
</dbReference>
<keyword evidence="5" id="KW-1185">Reference proteome</keyword>
<keyword evidence="2" id="KW-1133">Transmembrane helix</keyword>
<sequence length="397" mass="43224">MDTGYVRIGRRVREVRTWRGMSVTATAGLAGVSVSYLSMIERGERAVTKRSVLESLARALRVHPAELIGRPYDPFDEIFAGSRDAVVTLSDVLSGWWIGEVPDAPVRPWAEVLDDVRTLTALRAVSDFAAQVDLLPGLIRELLVAAADPRTEREALVPLISAYFGAGNIATRLGFPGLPALAADRIRRVAERLDDPVWTAVAAWGRAKLLSDTSRSRQYELAVAAAEQAPLERPETRGMCHLTAALASAAQGDADLAQTHLGEAEAMADQLSVMTSLWPAGLMNFGRTNVGIWRVCIGVELGWGAQVAEVAEQVRPETITPSRQAAFWMDYGRGLLTERRTRDEGVRALLRAEELAPQQVRCNVWVREAVVDLLTSGRTAGGDLRRFALRLGIAPNG</sequence>
<dbReference type="AlphaFoldDB" id="A0A1Q8CSD2"/>
<dbReference type="RefSeq" id="WP_075125845.1">
    <property type="nucleotide sequence ID" value="NZ_MSIE01000019.1"/>
</dbReference>
<dbReference type="SMART" id="SM00530">
    <property type="entry name" value="HTH_XRE"/>
    <property type="match status" value="1"/>
</dbReference>
<evidence type="ECO:0000256" key="1">
    <source>
        <dbReference type="ARBA" id="ARBA00023125"/>
    </source>
</evidence>
<dbReference type="EMBL" id="MSIE01000019">
    <property type="protein sequence ID" value="OLF17246.1"/>
    <property type="molecule type" value="Genomic_DNA"/>
</dbReference>
<evidence type="ECO:0000256" key="2">
    <source>
        <dbReference type="SAM" id="Phobius"/>
    </source>
</evidence>
<dbReference type="PANTHER" id="PTHR46797">
    <property type="entry name" value="HTH-TYPE TRANSCRIPTIONAL REGULATOR"/>
    <property type="match status" value="1"/>
</dbReference>
<dbReference type="InterPro" id="IPR050807">
    <property type="entry name" value="TransReg_Diox_bact_type"/>
</dbReference>
<name>A0A1Q8CSD2_9PSEU</name>
<evidence type="ECO:0000313" key="5">
    <source>
        <dbReference type="Proteomes" id="UP000185596"/>
    </source>
</evidence>
<evidence type="ECO:0000259" key="3">
    <source>
        <dbReference type="PROSITE" id="PS50943"/>
    </source>
</evidence>
<dbReference type="SUPFAM" id="SSF47413">
    <property type="entry name" value="lambda repressor-like DNA-binding domains"/>
    <property type="match status" value="1"/>
</dbReference>
<dbReference type="Gene3D" id="1.10.260.40">
    <property type="entry name" value="lambda repressor-like DNA-binding domains"/>
    <property type="match status" value="1"/>
</dbReference>
<gene>
    <name evidence="4" type="ORF">BU204_12725</name>
</gene>
<dbReference type="GO" id="GO:0003700">
    <property type="term" value="F:DNA-binding transcription factor activity"/>
    <property type="evidence" value="ECO:0007669"/>
    <property type="project" value="TreeGrafter"/>
</dbReference>